<reference evidence="14" key="1">
    <citation type="journal article" date="2018" name="Proc. Natl. Acad. Sci. U.S.A.">
        <title>Linking secondary metabolites to gene clusters through genome sequencing of six diverse Aspergillus species.</title>
        <authorList>
            <person name="Kaerboelling I."/>
            <person name="Vesth T.C."/>
            <person name="Frisvad J.C."/>
            <person name="Nybo J.L."/>
            <person name="Theobald S."/>
            <person name="Kuo A."/>
            <person name="Bowyer P."/>
            <person name="Matsuda Y."/>
            <person name="Mondo S."/>
            <person name="Lyhne E.K."/>
            <person name="Kogle M.E."/>
            <person name="Clum A."/>
            <person name="Lipzen A."/>
            <person name="Salamov A."/>
            <person name="Ngan C.Y."/>
            <person name="Daum C."/>
            <person name="Chiniquy J."/>
            <person name="Barry K."/>
            <person name="LaButti K."/>
            <person name="Haridas S."/>
            <person name="Simmons B.A."/>
            <person name="Magnuson J.K."/>
            <person name="Mortensen U.H."/>
            <person name="Larsen T.O."/>
            <person name="Grigoriev I.V."/>
            <person name="Baker S.E."/>
            <person name="Andersen M.R."/>
        </authorList>
    </citation>
    <scope>NUCLEOTIDE SEQUENCE [LARGE SCALE GENOMIC DNA]</scope>
    <source>
        <strain evidence="14">IBT 16806</strain>
    </source>
</reference>
<dbReference type="Pfam" id="PF01406">
    <property type="entry name" value="tRNA-synt_1e"/>
    <property type="match status" value="1"/>
</dbReference>
<dbReference type="GO" id="GO:0046872">
    <property type="term" value="F:metal ion binding"/>
    <property type="evidence" value="ECO:0007669"/>
    <property type="project" value="UniProtKB-KW"/>
</dbReference>
<dbReference type="GeneID" id="36534013"/>
<keyword evidence="4" id="KW-0479">Metal-binding</keyword>
<evidence type="ECO:0000256" key="11">
    <source>
        <dbReference type="SAM" id="Coils"/>
    </source>
</evidence>
<dbReference type="EMBL" id="MSZS01000002">
    <property type="protein sequence ID" value="PKX97227.1"/>
    <property type="molecule type" value="Genomic_DNA"/>
</dbReference>
<dbReference type="OMA" id="FHNDMKS"/>
<dbReference type="OrthoDB" id="438179at2759"/>
<dbReference type="NCBIfam" id="TIGR00435">
    <property type="entry name" value="cysS"/>
    <property type="match status" value="1"/>
</dbReference>
<dbReference type="FunFam" id="3.40.50.620:FF:000186">
    <property type="entry name" value="Putative Cysteinyl-tRNA synthetase"/>
    <property type="match status" value="1"/>
</dbReference>
<dbReference type="Proteomes" id="UP000234474">
    <property type="component" value="Unassembled WGS sequence"/>
</dbReference>
<comment type="cofactor">
    <cofactor evidence="1">
        <name>Zn(2+)</name>
        <dbReference type="ChEBI" id="CHEBI:29105"/>
    </cofactor>
</comment>
<feature type="coiled-coil region" evidence="11">
    <location>
        <begin position="716"/>
        <end position="744"/>
    </location>
</feature>
<keyword evidence="6" id="KW-0862">Zinc</keyword>
<dbReference type="PRINTS" id="PR00983">
    <property type="entry name" value="TRNASYNTHCYS"/>
</dbReference>
<keyword evidence="7" id="KW-0067">ATP-binding</keyword>
<dbReference type="STRING" id="1392255.A0A2I1CHY7"/>
<dbReference type="PANTHER" id="PTHR10890">
    <property type="entry name" value="CYSTEINYL-TRNA SYNTHETASE"/>
    <property type="match status" value="1"/>
</dbReference>
<dbReference type="GO" id="GO:0005524">
    <property type="term" value="F:ATP binding"/>
    <property type="evidence" value="ECO:0007669"/>
    <property type="project" value="UniProtKB-KW"/>
</dbReference>
<dbReference type="SUPFAM" id="SSF47323">
    <property type="entry name" value="Anticodon-binding domain of a subclass of class I aminoacyl-tRNA synthetases"/>
    <property type="match status" value="1"/>
</dbReference>
<dbReference type="HAMAP" id="MF_00041">
    <property type="entry name" value="Cys_tRNA_synth"/>
    <property type="match status" value="1"/>
</dbReference>
<evidence type="ECO:0000256" key="8">
    <source>
        <dbReference type="ARBA" id="ARBA00022917"/>
    </source>
</evidence>
<evidence type="ECO:0000256" key="5">
    <source>
        <dbReference type="ARBA" id="ARBA00022741"/>
    </source>
</evidence>
<evidence type="ECO:0000313" key="14">
    <source>
        <dbReference type="Proteomes" id="UP000234474"/>
    </source>
</evidence>
<evidence type="ECO:0000256" key="6">
    <source>
        <dbReference type="ARBA" id="ARBA00022833"/>
    </source>
</evidence>
<dbReference type="VEuPathDB" id="FungiDB:P174DRAFT_439034"/>
<dbReference type="AlphaFoldDB" id="A0A2I1CHY7"/>
<dbReference type="PANTHER" id="PTHR10890:SF3">
    <property type="entry name" value="CYSTEINE--TRNA LIGASE, CYTOPLASMIC"/>
    <property type="match status" value="1"/>
</dbReference>
<dbReference type="EC" id="6.1.1.16" evidence="2"/>
<dbReference type="InterPro" id="IPR014729">
    <property type="entry name" value="Rossmann-like_a/b/a_fold"/>
</dbReference>
<protein>
    <recommendedName>
        <fullName evidence="2">cysteine--tRNA ligase</fullName>
        <ecNumber evidence="2">6.1.1.16</ecNumber>
    </recommendedName>
    <alternativeName>
        <fullName evidence="10">Cysteinyl-tRNA synthetase</fullName>
    </alternativeName>
</protein>
<evidence type="ECO:0000256" key="10">
    <source>
        <dbReference type="ARBA" id="ARBA00031499"/>
    </source>
</evidence>
<keyword evidence="5" id="KW-0547">Nucleotide-binding</keyword>
<dbReference type="CDD" id="cd00672">
    <property type="entry name" value="CysRS_core"/>
    <property type="match status" value="1"/>
</dbReference>
<proteinExistence type="inferred from homology"/>
<keyword evidence="14" id="KW-1185">Reference proteome</keyword>
<gene>
    <name evidence="13" type="ORF">P174DRAFT_439034</name>
</gene>
<dbReference type="InterPro" id="IPR024909">
    <property type="entry name" value="Cys-tRNA/MSH_ligase"/>
</dbReference>
<comment type="caution">
    <text evidence="13">The sequence shown here is derived from an EMBL/GenBank/DDBJ whole genome shotgun (WGS) entry which is preliminary data.</text>
</comment>
<sequence length="808" mass="91112">MATARQQPPWRQPTEYPEAKSRLPPLKIWNSLTRSKNPFIPIDREGKKVTWYACGPTVYDDAHLGHARNYVSTDIIRRIMRDYFHFDVNFIMNITDVDDKIILRARQQHLFNEFVSAHPTIDAEVLDVARNAYTAYLKKNLPLLNPELPPWQYEEEVEKVYATVLNGGPLPGNEKAGDDEAKVKMHIKTVASAAKVIAQAEGLDQATTPKGFAESFYTNAQDLLLPYLDSLKASSINADDHSIFTKLTKKYEERFLKDMRDLNVLDPDELTRVTEYGAEIADFVEKIVENKFGYVTDDGSVYFDITAFENAGHPYARLEPWSRSDNKLLAEGEGALTKKTAEKRSASDFALWKASKPGEPSWTSSWGRGRPGWHIECSAMASAKLGKQMDIHSGGVDLAFPHHDNELAQSEAYWSHGHTHTDQWVNYFLHMGHLSIQGSKMSKSLKNFTTIREALERKEWTPRSLRIVFLLGGWRDGVEITEELVSAGNSWEDKVNNFFIKMKDPATLSGQTSGTDTTLPAALEVAKKATFDHLCDSFNTQGAMSAISELISKYNGADKSTLNPKDVEAVARWVTSMVNIFGLNGSATADSTEIGWSGIDVPEEAKPFLYPLSSIRDSLRQAARAKEGVNPETVAEIVNKGEVPEHDLTESAKPYAELLSNFRTKVSSIQQSESLGKEILALCDRVRDIDLFDLGIYLEDRENLPALVRPVTRELIQAREEKAARARQKQIEKENKEKEALKKLEKGKLSHLELFRTNEYSAWDEEGIPTRDAAGEEITKSRAKKLRKDWERQKKLHETWLASQMGAK</sequence>
<dbReference type="InterPro" id="IPR015803">
    <property type="entry name" value="Cys-tRNA-ligase"/>
</dbReference>
<evidence type="ECO:0000256" key="9">
    <source>
        <dbReference type="ARBA" id="ARBA00023146"/>
    </source>
</evidence>
<dbReference type="GO" id="GO:0006423">
    <property type="term" value="P:cysteinyl-tRNA aminoacylation"/>
    <property type="evidence" value="ECO:0007669"/>
    <property type="project" value="InterPro"/>
</dbReference>
<dbReference type="InterPro" id="IPR032678">
    <property type="entry name" value="tRNA-synt_1_cat_dom"/>
</dbReference>
<organism evidence="13 14">
    <name type="scientific">Aspergillus novofumigatus (strain IBT 16806)</name>
    <dbReference type="NCBI Taxonomy" id="1392255"/>
    <lineage>
        <taxon>Eukaryota</taxon>
        <taxon>Fungi</taxon>
        <taxon>Dikarya</taxon>
        <taxon>Ascomycota</taxon>
        <taxon>Pezizomycotina</taxon>
        <taxon>Eurotiomycetes</taxon>
        <taxon>Eurotiomycetidae</taxon>
        <taxon>Eurotiales</taxon>
        <taxon>Aspergillaceae</taxon>
        <taxon>Aspergillus</taxon>
        <taxon>Aspergillus subgen. Fumigati</taxon>
    </lineage>
</organism>
<evidence type="ECO:0000256" key="4">
    <source>
        <dbReference type="ARBA" id="ARBA00022723"/>
    </source>
</evidence>
<dbReference type="InterPro" id="IPR009080">
    <property type="entry name" value="tRNAsynth_Ia_anticodon-bd"/>
</dbReference>
<evidence type="ECO:0000259" key="12">
    <source>
        <dbReference type="Pfam" id="PF01406"/>
    </source>
</evidence>
<name>A0A2I1CHY7_ASPN1</name>
<dbReference type="FunFam" id="3.40.50.620:FF:000228">
    <property type="entry name" value="Cysteinyl-tRNA synthetase"/>
    <property type="match status" value="1"/>
</dbReference>
<dbReference type="GO" id="GO:0005737">
    <property type="term" value="C:cytoplasm"/>
    <property type="evidence" value="ECO:0007669"/>
    <property type="project" value="TreeGrafter"/>
</dbReference>
<dbReference type="RefSeq" id="XP_024685822.1">
    <property type="nucleotide sequence ID" value="XM_024826688.1"/>
</dbReference>
<evidence type="ECO:0000256" key="3">
    <source>
        <dbReference type="ARBA" id="ARBA00022598"/>
    </source>
</evidence>
<keyword evidence="3" id="KW-0436">Ligase</keyword>
<accession>A0A2I1CHY7</accession>
<evidence type="ECO:0000313" key="13">
    <source>
        <dbReference type="EMBL" id="PKX97227.1"/>
    </source>
</evidence>
<dbReference type="Gene3D" id="3.40.50.620">
    <property type="entry name" value="HUPs"/>
    <property type="match status" value="2"/>
</dbReference>
<dbReference type="GO" id="GO:0004817">
    <property type="term" value="F:cysteine-tRNA ligase activity"/>
    <property type="evidence" value="ECO:0007669"/>
    <property type="project" value="UniProtKB-EC"/>
</dbReference>
<evidence type="ECO:0000256" key="1">
    <source>
        <dbReference type="ARBA" id="ARBA00001947"/>
    </source>
</evidence>
<feature type="domain" description="tRNA synthetases class I catalytic" evidence="12">
    <location>
        <begin position="45"/>
        <end position="487"/>
    </location>
</feature>
<evidence type="ECO:0000256" key="2">
    <source>
        <dbReference type="ARBA" id="ARBA00012832"/>
    </source>
</evidence>
<keyword evidence="11" id="KW-0175">Coiled coil</keyword>
<dbReference type="SUPFAM" id="SSF52374">
    <property type="entry name" value="Nucleotidylyl transferase"/>
    <property type="match status" value="1"/>
</dbReference>
<keyword evidence="9 13" id="KW-0030">Aminoacyl-tRNA synthetase</keyword>
<evidence type="ECO:0000256" key="7">
    <source>
        <dbReference type="ARBA" id="ARBA00022840"/>
    </source>
</evidence>
<keyword evidence="8" id="KW-0648">Protein biosynthesis</keyword>